<keyword evidence="1" id="KW-0472">Membrane</keyword>
<keyword evidence="1" id="KW-1133">Transmembrane helix</keyword>
<feature type="transmembrane region" description="Helical" evidence="1">
    <location>
        <begin position="61"/>
        <end position="83"/>
    </location>
</feature>
<evidence type="ECO:0000313" key="3">
    <source>
        <dbReference type="Proteomes" id="UP000613160"/>
    </source>
</evidence>
<proteinExistence type="predicted"/>
<keyword evidence="1" id="KW-0812">Transmembrane</keyword>
<keyword evidence="3" id="KW-1185">Reference proteome</keyword>
<dbReference type="InterPro" id="IPR018723">
    <property type="entry name" value="DUF2254_membrane"/>
</dbReference>
<protein>
    <recommendedName>
        <fullName evidence="4">DUF2254 domain-containing protein</fullName>
    </recommendedName>
</protein>
<dbReference type="EMBL" id="BMJJ01000001">
    <property type="protein sequence ID" value="GGD03089.1"/>
    <property type="molecule type" value="Genomic_DNA"/>
</dbReference>
<dbReference type="Proteomes" id="UP000613160">
    <property type="component" value="Unassembled WGS sequence"/>
</dbReference>
<feature type="transmembrane region" description="Helical" evidence="1">
    <location>
        <begin position="104"/>
        <end position="127"/>
    </location>
</feature>
<dbReference type="RefSeq" id="WP_188848721.1">
    <property type="nucleotide sequence ID" value="NZ_BMJJ01000001.1"/>
</dbReference>
<reference evidence="2" key="2">
    <citation type="submission" date="2020-09" db="EMBL/GenBank/DDBJ databases">
        <authorList>
            <person name="Sun Q."/>
            <person name="Zhou Y."/>
        </authorList>
    </citation>
    <scope>NUCLEOTIDE SEQUENCE</scope>
    <source>
        <strain evidence="2">CGMCC 1.15493</strain>
    </source>
</reference>
<gene>
    <name evidence="2" type="ORF">GCM10011335_02280</name>
</gene>
<dbReference type="Pfam" id="PF10011">
    <property type="entry name" value="DUF2254"/>
    <property type="match status" value="1"/>
</dbReference>
<accession>A0A916XSE4</accession>
<organism evidence="2 3">
    <name type="scientific">Aureimonas glaciei</name>
    <dbReference type="NCBI Taxonomy" id="1776957"/>
    <lineage>
        <taxon>Bacteria</taxon>
        <taxon>Pseudomonadati</taxon>
        <taxon>Pseudomonadota</taxon>
        <taxon>Alphaproteobacteria</taxon>
        <taxon>Hyphomicrobiales</taxon>
        <taxon>Aurantimonadaceae</taxon>
        <taxon>Aureimonas</taxon>
    </lineage>
</organism>
<evidence type="ECO:0000313" key="2">
    <source>
        <dbReference type="EMBL" id="GGD03089.1"/>
    </source>
</evidence>
<feature type="transmembrane region" description="Helical" evidence="1">
    <location>
        <begin position="20"/>
        <end position="41"/>
    </location>
</feature>
<evidence type="ECO:0008006" key="4">
    <source>
        <dbReference type="Google" id="ProtNLM"/>
    </source>
</evidence>
<reference evidence="2" key="1">
    <citation type="journal article" date="2014" name="Int. J. Syst. Evol. Microbiol.">
        <title>Complete genome sequence of Corynebacterium casei LMG S-19264T (=DSM 44701T), isolated from a smear-ripened cheese.</title>
        <authorList>
            <consortium name="US DOE Joint Genome Institute (JGI-PGF)"/>
            <person name="Walter F."/>
            <person name="Albersmeier A."/>
            <person name="Kalinowski J."/>
            <person name="Ruckert C."/>
        </authorList>
    </citation>
    <scope>NUCLEOTIDE SEQUENCE</scope>
    <source>
        <strain evidence="2">CGMCC 1.15493</strain>
    </source>
</reference>
<dbReference type="AlphaFoldDB" id="A0A916XSE4"/>
<feature type="transmembrane region" description="Helical" evidence="1">
    <location>
        <begin position="133"/>
        <end position="154"/>
    </location>
</feature>
<name>A0A916XSE4_9HYPH</name>
<evidence type="ECO:0000256" key="1">
    <source>
        <dbReference type="SAM" id="Phobius"/>
    </source>
</evidence>
<sequence length="437" mass="47302">MTSRWIWLLTQVTRRIWFRAALFSVAAVATALVAILVAPYIPSDLPTQIGADAVDNILGIIASSMLSVTTFSLSTMVSAYSAATSNVTPRATTLVMEDTTTQNVLATFVGSFLFSLVGIIALSTGAYGDRGRVVLFAVTIVVVGLIVVTLLRWIDHLSRLGRVTETTERVEKATTDAMRRRIESPYLGGAPLKNRLRDTPDRARPVRAGSIGYVQHVDAAALSDIAEAAKGDIYLAAIPGDFIDPSEALAYVTGFDEDRDDAIRNCFSTGDTRSFDQDPRFGACVLTEIASRALSPGINDPGTAIDVIGRAVRVLAVWIEPKDEAETTILFPRLHVPGIAIGDLFDDFFTPIARDGAGIVEVQLRLQKAFRSLARLGDDRYEGNAARHARQALQRAELGLSLEEEKQRVRDIAADVEAASSASAETPVFWPTRPTPL</sequence>
<comment type="caution">
    <text evidence="2">The sequence shown here is derived from an EMBL/GenBank/DDBJ whole genome shotgun (WGS) entry which is preliminary data.</text>
</comment>